<keyword evidence="3" id="KW-1185">Reference proteome</keyword>
<dbReference type="RefSeq" id="WP_248634983.1">
    <property type="nucleotide sequence ID" value="NZ_JALPTH010000017.1"/>
</dbReference>
<evidence type="ECO:0000256" key="1">
    <source>
        <dbReference type="SAM" id="MobiDB-lite"/>
    </source>
</evidence>
<dbReference type="EMBL" id="JALPTH010000017">
    <property type="protein sequence ID" value="MCK8679281.1"/>
    <property type="molecule type" value="Genomic_DNA"/>
</dbReference>
<dbReference type="InterPro" id="IPR046151">
    <property type="entry name" value="DUF6153"/>
</dbReference>
<evidence type="ECO:0000313" key="3">
    <source>
        <dbReference type="Proteomes" id="UP001522868"/>
    </source>
</evidence>
<dbReference type="Pfam" id="PF19650">
    <property type="entry name" value="DUF6153"/>
    <property type="match status" value="1"/>
</dbReference>
<comment type="caution">
    <text evidence="2">The sequence shown here is derived from an EMBL/GenBank/DDBJ whole genome shotgun (WGS) entry which is preliminary data.</text>
</comment>
<organism evidence="2 3">
    <name type="scientific">Streptomyces lichenis</name>
    <dbReference type="NCBI Taxonomy" id="2306967"/>
    <lineage>
        <taxon>Bacteria</taxon>
        <taxon>Bacillati</taxon>
        <taxon>Actinomycetota</taxon>
        <taxon>Actinomycetes</taxon>
        <taxon>Kitasatosporales</taxon>
        <taxon>Streptomycetaceae</taxon>
        <taxon>Streptomyces</taxon>
    </lineage>
</organism>
<feature type="region of interest" description="Disordered" evidence="1">
    <location>
        <begin position="45"/>
        <end position="101"/>
    </location>
</feature>
<gene>
    <name evidence="2" type="ORF">M1O15_18165</name>
</gene>
<sequence>MSPGHRIRPVRPAAYRLLLVLAVLAGVVAMHGLAPGPLTMGVTAAPAAHSGHHGSERPSGTARTAAEHVAGDHCDHLAAPGGGHRGHLEHADPTCAASGVSTAPVPAPLAPGTVEAATAEVPRAQLSAATATDRAPPDLARLQLLRI</sequence>
<accession>A0ABT0ID69</accession>
<name>A0ABT0ID69_9ACTN</name>
<evidence type="ECO:0000313" key="2">
    <source>
        <dbReference type="EMBL" id="MCK8679281.1"/>
    </source>
</evidence>
<feature type="compositionally biased region" description="Basic and acidic residues" evidence="1">
    <location>
        <begin position="65"/>
        <end position="76"/>
    </location>
</feature>
<proteinExistence type="predicted"/>
<protein>
    <submittedName>
        <fullName evidence="2">DUF6153 family protein</fullName>
    </submittedName>
</protein>
<dbReference type="Proteomes" id="UP001522868">
    <property type="component" value="Unassembled WGS sequence"/>
</dbReference>
<reference evidence="2 3" key="1">
    <citation type="submission" date="2022-04" db="EMBL/GenBank/DDBJ databases">
        <title>Streptomyces sp. nov. LCR6-01 isolated from Lichen of Dirinaria sp.</title>
        <authorList>
            <person name="Kanchanasin P."/>
            <person name="Tanasupawat S."/>
            <person name="Phongsopitanun W."/>
        </authorList>
    </citation>
    <scope>NUCLEOTIDE SEQUENCE [LARGE SCALE GENOMIC DNA]</scope>
    <source>
        <strain evidence="2 3">LCR6-01</strain>
    </source>
</reference>